<dbReference type="AlphaFoldDB" id="A0A3Q7YG99"/>
<reference evidence="1" key="1">
    <citation type="journal article" date="2013" name="Nat. Biotechnol.">
        <title>Draft genome sequence of chickpea (Cicer arietinum) provides a resource for trait improvement.</title>
        <authorList>
            <person name="Varshney R.K."/>
            <person name="Song C."/>
            <person name="Saxena R.K."/>
            <person name="Azam S."/>
            <person name="Yu S."/>
            <person name="Sharpe A.G."/>
            <person name="Cannon S."/>
            <person name="Baek J."/>
            <person name="Rosen B.D."/>
            <person name="Tar'an B."/>
            <person name="Millan T."/>
            <person name="Zhang X."/>
            <person name="Ramsay L.D."/>
            <person name="Iwata A."/>
            <person name="Wang Y."/>
            <person name="Nelson W."/>
            <person name="Farmer A.D."/>
            <person name="Gaur P.M."/>
            <person name="Soderlund C."/>
            <person name="Penmetsa R.V."/>
            <person name="Xu C."/>
            <person name="Bharti A.K."/>
            <person name="He W."/>
            <person name="Winter P."/>
            <person name="Zhao S."/>
            <person name="Hane J.K."/>
            <person name="Carrasquilla-Garcia N."/>
            <person name="Condie J.A."/>
            <person name="Upadhyaya H.D."/>
            <person name="Luo M.C."/>
            <person name="Thudi M."/>
            <person name="Gowda C.L."/>
            <person name="Singh N.P."/>
            <person name="Lichtenzveig J."/>
            <person name="Gali K.K."/>
            <person name="Rubio J."/>
            <person name="Nadarajan N."/>
            <person name="Dolezel J."/>
            <person name="Bansal K.C."/>
            <person name="Xu X."/>
            <person name="Edwards D."/>
            <person name="Zhang G."/>
            <person name="Kahl G."/>
            <person name="Gil J."/>
            <person name="Singh K.B."/>
            <person name="Datta S.K."/>
            <person name="Jackson S.A."/>
            <person name="Wang J."/>
            <person name="Cook D.R."/>
        </authorList>
    </citation>
    <scope>NUCLEOTIDE SEQUENCE [LARGE SCALE GENOMIC DNA]</scope>
    <source>
        <strain evidence="1">cv. CDC Frontier</strain>
    </source>
</reference>
<reference evidence="2" key="2">
    <citation type="submission" date="2025-08" db="UniProtKB">
        <authorList>
            <consortium name="RefSeq"/>
        </authorList>
    </citation>
    <scope>IDENTIFICATION</scope>
    <source>
        <tissue evidence="2">Etiolated seedlings</tissue>
    </source>
</reference>
<dbReference type="OrthoDB" id="1719231at2759"/>
<name>A0A3Q7YG99_CICAR</name>
<dbReference type="Proteomes" id="UP000087171">
    <property type="component" value="Chromosome Ca1"/>
</dbReference>
<keyword evidence="1" id="KW-1185">Reference proteome</keyword>
<dbReference type="PANTHER" id="PTHR46142">
    <property type="match status" value="1"/>
</dbReference>
<accession>A0A3Q7YG99</accession>
<evidence type="ECO:0000313" key="1">
    <source>
        <dbReference type="Proteomes" id="UP000087171"/>
    </source>
</evidence>
<dbReference type="STRING" id="3827.A0A3Q7YG99"/>
<dbReference type="PANTHER" id="PTHR46142:SF13">
    <property type="entry name" value="LACTOYLGLUTATHIONE LYASE_GLYOXALASE I FAMILY PROTEIN"/>
    <property type="match status" value="1"/>
</dbReference>
<dbReference type="RefSeq" id="XP_027191870.1">
    <property type="nucleotide sequence ID" value="XM_027336069.1"/>
</dbReference>
<organism evidence="1 2">
    <name type="scientific">Cicer arietinum</name>
    <name type="common">Chickpea</name>
    <name type="synonym">Garbanzo</name>
    <dbReference type="NCBI Taxonomy" id="3827"/>
    <lineage>
        <taxon>Eukaryota</taxon>
        <taxon>Viridiplantae</taxon>
        <taxon>Streptophyta</taxon>
        <taxon>Embryophyta</taxon>
        <taxon>Tracheophyta</taxon>
        <taxon>Spermatophyta</taxon>
        <taxon>Magnoliopsida</taxon>
        <taxon>eudicotyledons</taxon>
        <taxon>Gunneridae</taxon>
        <taxon>Pentapetalae</taxon>
        <taxon>rosids</taxon>
        <taxon>fabids</taxon>
        <taxon>Fabales</taxon>
        <taxon>Fabaceae</taxon>
        <taxon>Papilionoideae</taxon>
        <taxon>50 kb inversion clade</taxon>
        <taxon>NPAAA clade</taxon>
        <taxon>Hologalegina</taxon>
        <taxon>IRL clade</taxon>
        <taxon>Cicereae</taxon>
        <taxon>Cicer</taxon>
    </lineage>
</organism>
<gene>
    <name evidence="2" type="primary">LOC101498649</name>
</gene>
<proteinExistence type="predicted"/>
<sequence length="89" mass="10120">MNRVSYVCRSVQDSVKFYENVLRFLLIKKPSSFKFQGAWSNYQGLEQAMKVAVLYLDDFGFAGGGKNCSAEEAHLMMNNLMIDLLKISI</sequence>
<evidence type="ECO:0000313" key="2">
    <source>
        <dbReference type="RefSeq" id="XP_027191870.1"/>
    </source>
</evidence>
<protein>
    <submittedName>
        <fullName evidence="2">Uncharacterized protein LOC101498649</fullName>
    </submittedName>
</protein>